<organism evidence="1 2">
    <name type="scientific">Pyxidicoccus fallax</name>
    <dbReference type="NCBI Taxonomy" id="394095"/>
    <lineage>
        <taxon>Bacteria</taxon>
        <taxon>Pseudomonadati</taxon>
        <taxon>Myxococcota</taxon>
        <taxon>Myxococcia</taxon>
        <taxon>Myxococcales</taxon>
        <taxon>Cystobacterineae</taxon>
        <taxon>Myxococcaceae</taxon>
        <taxon>Pyxidicoccus</taxon>
    </lineage>
</organism>
<accession>A0A848LTZ9</accession>
<evidence type="ECO:0000313" key="2">
    <source>
        <dbReference type="Proteomes" id="UP000518300"/>
    </source>
</evidence>
<evidence type="ECO:0000313" key="1">
    <source>
        <dbReference type="EMBL" id="NMO21478.1"/>
    </source>
</evidence>
<gene>
    <name evidence="1" type="ORF">HG543_42510</name>
</gene>
<dbReference type="Pfam" id="PF14412">
    <property type="entry name" value="AHH"/>
    <property type="match status" value="1"/>
</dbReference>
<reference evidence="1 2" key="1">
    <citation type="submission" date="2020-04" db="EMBL/GenBank/DDBJ databases">
        <title>Draft genome of Pyxidicoccus fallax type strain.</title>
        <authorList>
            <person name="Whitworth D.E."/>
        </authorList>
    </citation>
    <scope>NUCLEOTIDE SEQUENCE [LARGE SCALE GENOMIC DNA]</scope>
    <source>
        <strain evidence="1 2">DSM 14698</strain>
    </source>
</reference>
<dbReference type="Proteomes" id="UP000518300">
    <property type="component" value="Unassembled WGS sequence"/>
</dbReference>
<name>A0A848LTZ9_9BACT</name>
<dbReference type="AlphaFoldDB" id="A0A848LTZ9"/>
<keyword evidence="2" id="KW-1185">Reference proteome</keyword>
<comment type="caution">
    <text evidence="1">The sequence shown here is derived from an EMBL/GenBank/DDBJ whole genome shotgun (WGS) entry which is preliminary data.</text>
</comment>
<protein>
    <submittedName>
        <fullName evidence="1">Uncharacterized protein</fullName>
    </submittedName>
</protein>
<proteinExistence type="predicted"/>
<sequence>MADGSHILNSMPVIAVLGRNPNTYRDNGRTELKANAGRRKRVYDNNAKIIEYLEFYDVDPRDKGVPKHSPAHAALYHFEHFITGQKPYSNIAHHLLPCEVFIPNEVFTEEELEILKRVDYDVNNGKNIIFLPGFSHAVEVYLLGRGNTSGSELWKGLGEDAQRQHKEAWQKKAQRYCNVHRLPCHYDFHHDYTDKVKADCARLKQLLRSQLGMVCEDWKPPESIPEELLGLQDKYWGYVVRFGESRPLGAGASINALIKIKPPKGKLSS</sequence>
<dbReference type="EMBL" id="JABBJJ010000326">
    <property type="protein sequence ID" value="NMO21478.1"/>
    <property type="molecule type" value="Genomic_DNA"/>
</dbReference>
<dbReference type="InterPro" id="IPR032871">
    <property type="entry name" value="AHH_dom_containing"/>
</dbReference>
<dbReference type="RefSeq" id="WP_169350663.1">
    <property type="nucleotide sequence ID" value="NZ_JABBJJ010000326.1"/>
</dbReference>